<dbReference type="GO" id="GO:0004519">
    <property type="term" value="F:endonuclease activity"/>
    <property type="evidence" value="ECO:0007669"/>
    <property type="project" value="InterPro"/>
</dbReference>
<dbReference type="Proteomes" id="UP000188145">
    <property type="component" value="Chromosome"/>
</dbReference>
<dbReference type="RefSeq" id="WP_077684660.1">
    <property type="nucleotide sequence ID" value="NZ_CP019606.1"/>
</dbReference>
<dbReference type="Gene3D" id="1.10.30.50">
    <property type="match status" value="1"/>
</dbReference>
<evidence type="ECO:0000256" key="1">
    <source>
        <dbReference type="ARBA" id="ARBA00023450"/>
    </source>
</evidence>
<dbReference type="GO" id="GO:0003676">
    <property type="term" value="F:nucleic acid binding"/>
    <property type="evidence" value="ECO:0007669"/>
    <property type="project" value="InterPro"/>
</dbReference>
<feature type="region of interest" description="Disordered" evidence="2">
    <location>
        <begin position="442"/>
        <end position="479"/>
    </location>
</feature>
<keyword evidence="5" id="KW-1185">Reference proteome</keyword>
<dbReference type="STRING" id="1332264.BW730_00860"/>
<dbReference type="SMART" id="SM00507">
    <property type="entry name" value="HNHc"/>
    <property type="match status" value="1"/>
</dbReference>
<dbReference type="CDD" id="cd00085">
    <property type="entry name" value="HNHc"/>
    <property type="match status" value="1"/>
</dbReference>
<evidence type="ECO:0000256" key="2">
    <source>
        <dbReference type="SAM" id="MobiDB-lite"/>
    </source>
</evidence>
<dbReference type="Pfam" id="PF02720">
    <property type="entry name" value="DUF222"/>
    <property type="match status" value="1"/>
</dbReference>
<organism evidence="4 5">
    <name type="scientific">Tessaracoccus aquimaris</name>
    <dbReference type="NCBI Taxonomy" id="1332264"/>
    <lineage>
        <taxon>Bacteria</taxon>
        <taxon>Bacillati</taxon>
        <taxon>Actinomycetota</taxon>
        <taxon>Actinomycetes</taxon>
        <taxon>Propionibacteriales</taxon>
        <taxon>Propionibacteriaceae</taxon>
        <taxon>Tessaracoccus</taxon>
    </lineage>
</organism>
<dbReference type="KEGG" id="tes:BW730_00860"/>
<dbReference type="InterPro" id="IPR003870">
    <property type="entry name" value="DUF222"/>
</dbReference>
<evidence type="ECO:0000313" key="4">
    <source>
        <dbReference type="EMBL" id="AQP46333.1"/>
    </source>
</evidence>
<feature type="compositionally biased region" description="Basic and acidic residues" evidence="2">
    <location>
        <begin position="460"/>
        <end position="473"/>
    </location>
</feature>
<dbReference type="EMBL" id="CP019606">
    <property type="protein sequence ID" value="AQP46333.1"/>
    <property type="molecule type" value="Genomic_DNA"/>
</dbReference>
<dbReference type="Pfam" id="PF01844">
    <property type="entry name" value="HNH"/>
    <property type="match status" value="1"/>
</dbReference>
<gene>
    <name evidence="4" type="ORF">BW730_00860</name>
</gene>
<accession>A0A1Q2CJS1</accession>
<proteinExistence type="inferred from homology"/>
<dbReference type="InterPro" id="IPR003615">
    <property type="entry name" value="HNH_nuc"/>
</dbReference>
<dbReference type="InterPro" id="IPR002711">
    <property type="entry name" value="HNH"/>
</dbReference>
<comment type="similarity">
    <text evidence="1">Belongs to the Rv1128c/1148c/1588c/1702c/1945/3466 family.</text>
</comment>
<reference evidence="5" key="1">
    <citation type="submission" date="2017-02" db="EMBL/GenBank/DDBJ databases">
        <title>Tessaracoccus aquaemaris sp. nov., isolated from the intestine of a Korean rockfish, Sebastes schlegelii, in a marine aquaculture pond.</title>
        <authorList>
            <person name="Tak E.J."/>
            <person name="Bae J.-W."/>
        </authorList>
    </citation>
    <scope>NUCLEOTIDE SEQUENCE [LARGE SCALE GENOMIC DNA]</scope>
    <source>
        <strain evidence="5">NSG39</strain>
    </source>
</reference>
<name>A0A1Q2CJS1_9ACTN</name>
<protein>
    <recommendedName>
        <fullName evidence="3">HNH nuclease domain-containing protein</fullName>
    </recommendedName>
</protein>
<dbReference type="AlphaFoldDB" id="A0A1Q2CJS1"/>
<evidence type="ECO:0000313" key="5">
    <source>
        <dbReference type="Proteomes" id="UP000188145"/>
    </source>
</evidence>
<feature type="domain" description="HNH nuclease" evidence="3">
    <location>
        <begin position="329"/>
        <end position="381"/>
    </location>
</feature>
<dbReference type="GO" id="GO:0008270">
    <property type="term" value="F:zinc ion binding"/>
    <property type="evidence" value="ECO:0007669"/>
    <property type="project" value="InterPro"/>
</dbReference>
<evidence type="ECO:0000259" key="3">
    <source>
        <dbReference type="SMART" id="SM00507"/>
    </source>
</evidence>
<dbReference type="OrthoDB" id="3741440at2"/>
<sequence>MFDSLQRGSQELMAALWHAATTLSEHDERAARLASVMETLEQIQAQAEGLKLHLLHEANLDGLASVIDQHRSTPRHDSARTSADLRLADDLSERFTMIKAALVEGTVSAAQASAMVFGLKKLPTIITGRVLEVCQAELIELAGSFSPHELRHAALEVWALLDPEAAEHEEGARLDRERRRAEAIRSVRLTDSCHGYMTLTGRLPLADGALLQAQLDALTPPLSSYASEAMPPTRDARRADALMSLAHHSAAAGSLPRLGLDRPTVSITVSLESLRDGIGSADLIGIDAASLTAGEARRLACDANLIPVVLGGRSEPLDVGRRRRLVTSGIRAALTRRDAGCAFPHCTMPPAVCEAHHIQPWHDGGATSLDNLVLLCPRHHRLVEPDPLQSEVSQWQVWIDADSGEPWFRPPGHIDFNRAPRQHRRHRLRRLESDLANEFEIRDAPADGEDSAHTPAIRFPEPHEDPWHPDYRAGRSVPS</sequence>